<feature type="compositionally biased region" description="Low complexity" evidence="1">
    <location>
        <begin position="280"/>
        <end position="302"/>
    </location>
</feature>
<accession>A0ABU0M165</accession>
<evidence type="ECO:0000313" key="3">
    <source>
        <dbReference type="EMBL" id="MDQ0514684.1"/>
    </source>
</evidence>
<name>A0ABU0M165_9HYPH</name>
<organism evidence="3 4">
    <name type="scientific">Kaistia geumhonensis</name>
    <dbReference type="NCBI Taxonomy" id="410839"/>
    <lineage>
        <taxon>Bacteria</taxon>
        <taxon>Pseudomonadati</taxon>
        <taxon>Pseudomonadota</taxon>
        <taxon>Alphaproteobacteria</taxon>
        <taxon>Hyphomicrobiales</taxon>
        <taxon>Kaistiaceae</taxon>
        <taxon>Kaistia</taxon>
    </lineage>
</organism>
<keyword evidence="4" id="KW-1185">Reference proteome</keyword>
<evidence type="ECO:0000259" key="2">
    <source>
        <dbReference type="Pfam" id="PF04230"/>
    </source>
</evidence>
<dbReference type="InterPro" id="IPR007345">
    <property type="entry name" value="Polysacch_pyruvyl_Trfase"/>
</dbReference>
<dbReference type="Pfam" id="PF04230">
    <property type="entry name" value="PS_pyruv_trans"/>
    <property type="match status" value="1"/>
</dbReference>
<dbReference type="Proteomes" id="UP001223743">
    <property type="component" value="Unassembled WGS sequence"/>
</dbReference>
<sequence length="347" mass="38390">MQLYYFKSKNFGDELNMWMWDRLFGSSLERRPDAYLSGIGTILSDKMPLGKEWFVFGSGVGYRPKPQDFGGPKWTVLAVRGPLTAEILDIDRKLAVTDSAILLAALEECAPMPDSERSGIAFMPHLTVNRFGVYRAACRELGIDYIDPHAGSVEIIQQLRRSRLVIADAMHAAIVSDTLRVPWVPVASSNAISSFKWIDWASSMDLAYQPQKLPAPSRSQQMKDSTAFLFGKKFLLSDNSPAAAIRDFRMRQSLSTNPYFDAYVRGTEALARSLRPKRPAPAAGKPKTSPTAPNASPSSGGPDLTRMVAALDAASKRRPFLSSDAVFQSRLGAMMDKVEFLKRTLES</sequence>
<feature type="domain" description="Polysaccharide pyruvyl transferase" evidence="2">
    <location>
        <begin position="138"/>
        <end position="190"/>
    </location>
</feature>
<proteinExistence type="predicted"/>
<feature type="region of interest" description="Disordered" evidence="1">
    <location>
        <begin position="273"/>
        <end position="309"/>
    </location>
</feature>
<comment type="caution">
    <text evidence="3">The sequence shown here is derived from an EMBL/GenBank/DDBJ whole genome shotgun (WGS) entry which is preliminary data.</text>
</comment>
<protein>
    <submittedName>
        <fullName evidence="3">Succinoglycan biosynthesis protein ExoV</fullName>
    </submittedName>
</protein>
<dbReference type="RefSeq" id="WP_266281935.1">
    <property type="nucleotide sequence ID" value="NZ_JAPKNF010000001.1"/>
</dbReference>
<gene>
    <name evidence="3" type="ORF">QO015_000297</name>
</gene>
<evidence type="ECO:0000313" key="4">
    <source>
        <dbReference type="Proteomes" id="UP001223743"/>
    </source>
</evidence>
<dbReference type="EMBL" id="JAUSWJ010000001">
    <property type="protein sequence ID" value="MDQ0514684.1"/>
    <property type="molecule type" value="Genomic_DNA"/>
</dbReference>
<reference evidence="3 4" key="1">
    <citation type="submission" date="2023-07" db="EMBL/GenBank/DDBJ databases">
        <title>Genomic Encyclopedia of Type Strains, Phase IV (KMG-IV): sequencing the most valuable type-strain genomes for metagenomic binning, comparative biology and taxonomic classification.</title>
        <authorList>
            <person name="Goeker M."/>
        </authorList>
    </citation>
    <scope>NUCLEOTIDE SEQUENCE [LARGE SCALE GENOMIC DNA]</scope>
    <source>
        <strain evidence="3 4">B1-1</strain>
    </source>
</reference>
<evidence type="ECO:0000256" key="1">
    <source>
        <dbReference type="SAM" id="MobiDB-lite"/>
    </source>
</evidence>